<dbReference type="EC" id="2.7.11.1" evidence="1"/>
<dbReference type="PROSITE" id="PS00107">
    <property type="entry name" value="PROTEIN_KINASE_ATP"/>
    <property type="match status" value="1"/>
</dbReference>
<evidence type="ECO:0000256" key="1">
    <source>
        <dbReference type="ARBA" id="ARBA00012513"/>
    </source>
</evidence>
<proteinExistence type="predicted"/>
<dbReference type="SUPFAM" id="SSF56112">
    <property type="entry name" value="Protein kinase-like (PK-like)"/>
    <property type="match status" value="1"/>
</dbReference>
<dbReference type="Gene3D" id="3.30.200.20">
    <property type="entry name" value="Phosphorylase Kinase, domain 1"/>
    <property type="match status" value="1"/>
</dbReference>
<dbReference type="Gene3D" id="1.10.510.10">
    <property type="entry name" value="Transferase(Phosphotransferase) domain 1"/>
    <property type="match status" value="1"/>
</dbReference>
<feature type="compositionally biased region" description="Basic and acidic residues" evidence="8">
    <location>
        <begin position="407"/>
        <end position="418"/>
    </location>
</feature>
<evidence type="ECO:0000256" key="2">
    <source>
        <dbReference type="ARBA" id="ARBA00022527"/>
    </source>
</evidence>
<sequence length="505" mass="53313">MRNDGDPAGANGRTVGGRYRLLERIGSGGTGTVWRAHDEVTGREVAVKEPRLPGGPEDEAHRRAAHRLQHEARAAARVDHPSAVLIHDVVVEEEGRHDTVDGLPWIVMESVRGESLHDVLRRGPLEPAEAARIGLAVLGALRAAHAVGIVHRDVKPANVLLGPDGRVVVTDFGIAHEGIAGRGAGPSSDLWSLGVLLYTAVEGHPPLRGTAPRSTPLSANRLGPLAPIVLSLLAEAPEERPSAPETEKALGAVVSGGGATVPEVVASGGGTTVSEVPEAVASGGGATVSDAPVPVASGRPFLRHPFLRHPFLRRPFPLAFLTVLLATAGWLGASLLGESGSDGVVSASSEVSGSWVGHREQAMGAVLFLPRRFREAARKGGTGRQPRVVVYSAASVDVRLTRWDRAADAPADRAEQARRSWAGQEPDARTRTAPTTLHGEEAALADTTYGPAPSPIRVMQLFVRTDDSRMYELRVDMPKGTPEEQGTAVFEEARDRLEIVNADAL</sequence>
<keyword evidence="11" id="KW-1185">Reference proteome</keyword>
<dbReference type="Pfam" id="PF00069">
    <property type="entry name" value="Pkinase"/>
    <property type="match status" value="1"/>
</dbReference>
<gene>
    <name evidence="10" type="ORF">ACFPIH_27085</name>
</gene>
<evidence type="ECO:0000256" key="6">
    <source>
        <dbReference type="ARBA" id="ARBA00022840"/>
    </source>
</evidence>
<name>A0ABV9ATQ1_9ACTN</name>
<keyword evidence="4 7" id="KW-0547">Nucleotide-binding</keyword>
<reference evidence="11" key="1">
    <citation type="journal article" date="2019" name="Int. J. Syst. Evol. Microbiol.">
        <title>The Global Catalogue of Microorganisms (GCM) 10K type strain sequencing project: providing services to taxonomists for standard genome sequencing and annotation.</title>
        <authorList>
            <consortium name="The Broad Institute Genomics Platform"/>
            <consortium name="The Broad Institute Genome Sequencing Center for Infectious Disease"/>
            <person name="Wu L."/>
            <person name="Ma J."/>
        </authorList>
    </citation>
    <scope>NUCLEOTIDE SEQUENCE [LARGE SCALE GENOMIC DNA]</scope>
    <source>
        <strain evidence="11">CGMCC 4.7177</strain>
    </source>
</reference>
<protein>
    <recommendedName>
        <fullName evidence="1">non-specific serine/threonine protein kinase</fullName>
        <ecNumber evidence="1">2.7.11.1</ecNumber>
    </recommendedName>
</protein>
<evidence type="ECO:0000313" key="10">
    <source>
        <dbReference type="EMBL" id="MFC4503134.1"/>
    </source>
</evidence>
<evidence type="ECO:0000313" key="11">
    <source>
        <dbReference type="Proteomes" id="UP001595839"/>
    </source>
</evidence>
<dbReference type="EMBL" id="JBHSFK010000018">
    <property type="protein sequence ID" value="MFC4503134.1"/>
    <property type="molecule type" value="Genomic_DNA"/>
</dbReference>
<dbReference type="GO" id="GO:0004674">
    <property type="term" value="F:protein serine/threonine kinase activity"/>
    <property type="evidence" value="ECO:0007669"/>
    <property type="project" value="UniProtKB-EC"/>
</dbReference>
<dbReference type="CDD" id="cd14014">
    <property type="entry name" value="STKc_PknB_like"/>
    <property type="match status" value="1"/>
</dbReference>
<evidence type="ECO:0000259" key="9">
    <source>
        <dbReference type="PROSITE" id="PS50011"/>
    </source>
</evidence>
<keyword evidence="5 10" id="KW-0418">Kinase</keyword>
<dbReference type="PANTHER" id="PTHR43289:SF6">
    <property type="entry name" value="SERINE_THREONINE-PROTEIN KINASE NEKL-3"/>
    <property type="match status" value="1"/>
</dbReference>
<dbReference type="InterPro" id="IPR011009">
    <property type="entry name" value="Kinase-like_dom_sf"/>
</dbReference>
<feature type="region of interest" description="Disordered" evidence="8">
    <location>
        <begin position="407"/>
        <end position="437"/>
    </location>
</feature>
<dbReference type="InterPro" id="IPR008271">
    <property type="entry name" value="Ser/Thr_kinase_AS"/>
</dbReference>
<feature type="domain" description="Protein kinase" evidence="9">
    <location>
        <begin position="19"/>
        <end position="254"/>
    </location>
</feature>
<dbReference type="SMART" id="SM00220">
    <property type="entry name" value="S_TKc"/>
    <property type="match status" value="1"/>
</dbReference>
<keyword evidence="6 7" id="KW-0067">ATP-binding</keyword>
<accession>A0ABV9ATQ1</accession>
<dbReference type="PROSITE" id="PS00108">
    <property type="entry name" value="PROTEIN_KINASE_ST"/>
    <property type="match status" value="1"/>
</dbReference>
<evidence type="ECO:0000256" key="8">
    <source>
        <dbReference type="SAM" id="MobiDB-lite"/>
    </source>
</evidence>
<feature type="binding site" evidence="7">
    <location>
        <position position="48"/>
    </location>
    <ligand>
        <name>ATP</name>
        <dbReference type="ChEBI" id="CHEBI:30616"/>
    </ligand>
</feature>
<dbReference type="InterPro" id="IPR017441">
    <property type="entry name" value="Protein_kinase_ATP_BS"/>
</dbReference>
<dbReference type="PROSITE" id="PS50011">
    <property type="entry name" value="PROTEIN_KINASE_DOM"/>
    <property type="match status" value="1"/>
</dbReference>
<dbReference type="PANTHER" id="PTHR43289">
    <property type="entry name" value="MITOGEN-ACTIVATED PROTEIN KINASE KINASE KINASE 20-RELATED"/>
    <property type="match status" value="1"/>
</dbReference>
<keyword evidence="3 10" id="KW-0808">Transferase</keyword>
<comment type="caution">
    <text evidence="10">The sequence shown here is derived from an EMBL/GenBank/DDBJ whole genome shotgun (WGS) entry which is preliminary data.</text>
</comment>
<evidence type="ECO:0000256" key="3">
    <source>
        <dbReference type="ARBA" id="ARBA00022679"/>
    </source>
</evidence>
<evidence type="ECO:0000256" key="4">
    <source>
        <dbReference type="ARBA" id="ARBA00022741"/>
    </source>
</evidence>
<dbReference type="RefSeq" id="WP_381176622.1">
    <property type="nucleotide sequence ID" value="NZ_JBHSFK010000018.1"/>
</dbReference>
<evidence type="ECO:0000256" key="7">
    <source>
        <dbReference type="PROSITE-ProRule" id="PRU10141"/>
    </source>
</evidence>
<keyword evidence="2" id="KW-0723">Serine/threonine-protein kinase</keyword>
<dbReference type="Proteomes" id="UP001595839">
    <property type="component" value="Unassembled WGS sequence"/>
</dbReference>
<evidence type="ECO:0000256" key="5">
    <source>
        <dbReference type="ARBA" id="ARBA00022777"/>
    </source>
</evidence>
<organism evidence="10 11">
    <name type="scientific">Streptomyces vulcanius</name>
    <dbReference type="NCBI Taxonomy" id="1441876"/>
    <lineage>
        <taxon>Bacteria</taxon>
        <taxon>Bacillati</taxon>
        <taxon>Actinomycetota</taxon>
        <taxon>Actinomycetes</taxon>
        <taxon>Kitasatosporales</taxon>
        <taxon>Streptomycetaceae</taxon>
        <taxon>Streptomyces</taxon>
    </lineage>
</organism>
<dbReference type="InterPro" id="IPR000719">
    <property type="entry name" value="Prot_kinase_dom"/>
</dbReference>